<evidence type="ECO:0008006" key="2">
    <source>
        <dbReference type="Google" id="ProtNLM"/>
    </source>
</evidence>
<proteinExistence type="predicted"/>
<accession>K1TJT0</accession>
<dbReference type="Gene3D" id="3.20.10.10">
    <property type="entry name" value="D-amino Acid Aminotransferase, subunit A, domain 2"/>
    <property type="match status" value="1"/>
</dbReference>
<dbReference type="EMBL" id="AJWZ01004050">
    <property type="protein sequence ID" value="EKC66530.1"/>
    <property type="molecule type" value="Genomic_DNA"/>
</dbReference>
<gene>
    <name evidence="1" type="ORF">OBE_05897</name>
</gene>
<protein>
    <recommendedName>
        <fullName evidence="2">Branched-chain amino acid aminotransferase/4-amino-4-deoxychorismate lyase</fullName>
    </recommendedName>
</protein>
<name>K1TJT0_9ZZZZ</name>
<dbReference type="InterPro" id="IPR001544">
    <property type="entry name" value="Aminotrans_IV"/>
</dbReference>
<comment type="caution">
    <text evidence="1">The sequence shown here is derived from an EMBL/GenBank/DDBJ whole genome shotgun (WGS) entry which is preliminary data.</text>
</comment>
<dbReference type="InterPro" id="IPR036038">
    <property type="entry name" value="Aminotransferase-like"/>
</dbReference>
<sequence>MTELRLYQTIHIARGRARNVAAHIALLDAAARTLFGRRYMPGTERLTSRIEALAAAERYPRAVSGFVRLELAPDGREELLAAGTSLYDGYALRSLMPEAATVRYDLPLTDAPTTLREAAVALADLEAARHGATKAVRCTADGSLLSADDAPLFAVSGHTLLAPPAPASVEGTLLREAARRIGLTLREEPVRCGDLQRLDELLYVDHRGITALSRCDDIPFMSLTAERLAESLEALFPKNVETGERPAALPFGIP</sequence>
<dbReference type="AlphaFoldDB" id="K1TJT0"/>
<dbReference type="GO" id="GO:0003824">
    <property type="term" value="F:catalytic activity"/>
    <property type="evidence" value="ECO:0007669"/>
    <property type="project" value="InterPro"/>
</dbReference>
<organism evidence="1">
    <name type="scientific">human gut metagenome</name>
    <dbReference type="NCBI Taxonomy" id="408170"/>
    <lineage>
        <taxon>unclassified sequences</taxon>
        <taxon>metagenomes</taxon>
        <taxon>organismal metagenomes</taxon>
    </lineage>
</organism>
<reference evidence="1" key="1">
    <citation type="journal article" date="2013" name="Environ. Microbiol.">
        <title>Microbiota from the distal guts of lean and obese adolescents exhibit partial functional redundancy besides clear differences in community structure.</title>
        <authorList>
            <person name="Ferrer M."/>
            <person name="Ruiz A."/>
            <person name="Lanza F."/>
            <person name="Haange S.B."/>
            <person name="Oberbach A."/>
            <person name="Till H."/>
            <person name="Bargiela R."/>
            <person name="Campoy C."/>
            <person name="Segura M.T."/>
            <person name="Richter M."/>
            <person name="von Bergen M."/>
            <person name="Seifert J."/>
            <person name="Suarez A."/>
        </authorList>
    </citation>
    <scope>NUCLEOTIDE SEQUENCE</scope>
</reference>
<evidence type="ECO:0000313" key="1">
    <source>
        <dbReference type="EMBL" id="EKC66530.1"/>
    </source>
</evidence>
<dbReference type="InterPro" id="IPR043132">
    <property type="entry name" value="BCAT-like_C"/>
</dbReference>
<dbReference type="Pfam" id="PF01063">
    <property type="entry name" value="Aminotran_4"/>
    <property type="match status" value="1"/>
</dbReference>
<dbReference type="SUPFAM" id="SSF56752">
    <property type="entry name" value="D-aminoacid aminotransferase-like PLP-dependent enzymes"/>
    <property type="match status" value="1"/>
</dbReference>